<dbReference type="PANTHER" id="PTHR10513">
    <property type="entry name" value="DEOXYNUCLEOSIDE KINASE"/>
    <property type="match status" value="1"/>
</dbReference>
<protein>
    <submittedName>
        <fullName evidence="3">P-loop containing nucleoside triphosphate hydrolase protein</fullName>
    </submittedName>
</protein>
<dbReference type="STRING" id="658196.A0A397TMQ8"/>
<dbReference type="InterPro" id="IPR027417">
    <property type="entry name" value="P-loop_NTPase"/>
</dbReference>
<dbReference type="InterPro" id="IPR031314">
    <property type="entry name" value="DNK_dom"/>
</dbReference>
<keyword evidence="3" id="KW-0378">Hydrolase</keyword>
<dbReference type="Proteomes" id="UP000265703">
    <property type="component" value="Unassembled WGS sequence"/>
</dbReference>
<comment type="caution">
    <text evidence="3">The sequence shown here is derived from an EMBL/GenBank/DDBJ whole genome shotgun (WGS) entry which is preliminary data.</text>
</comment>
<feature type="domain" description="Deoxynucleoside kinase" evidence="2">
    <location>
        <begin position="133"/>
        <end position="333"/>
    </location>
</feature>
<gene>
    <name evidence="3" type="ORF">C1645_751482</name>
</gene>
<evidence type="ECO:0000259" key="2">
    <source>
        <dbReference type="Pfam" id="PF01712"/>
    </source>
</evidence>
<proteinExistence type="predicted"/>
<feature type="coiled-coil region" evidence="1">
    <location>
        <begin position="49"/>
        <end position="111"/>
    </location>
</feature>
<evidence type="ECO:0000313" key="3">
    <source>
        <dbReference type="EMBL" id="RIA97765.1"/>
    </source>
</evidence>
<dbReference type="InterPro" id="IPR050566">
    <property type="entry name" value="Deoxyribonucleoside_kinase"/>
</dbReference>
<keyword evidence="4" id="KW-1185">Reference proteome</keyword>
<dbReference type="EMBL" id="QKYT01000025">
    <property type="protein sequence ID" value="RIA97765.1"/>
    <property type="molecule type" value="Genomic_DNA"/>
</dbReference>
<evidence type="ECO:0000313" key="4">
    <source>
        <dbReference type="Proteomes" id="UP000265703"/>
    </source>
</evidence>
<dbReference type="GO" id="GO:0005737">
    <property type="term" value="C:cytoplasm"/>
    <property type="evidence" value="ECO:0007669"/>
    <property type="project" value="TreeGrafter"/>
</dbReference>
<dbReference type="Gene3D" id="3.40.50.300">
    <property type="entry name" value="P-loop containing nucleotide triphosphate hydrolases"/>
    <property type="match status" value="1"/>
</dbReference>
<dbReference type="SUPFAM" id="SSF52540">
    <property type="entry name" value="P-loop containing nucleoside triphosphate hydrolases"/>
    <property type="match status" value="1"/>
</dbReference>
<dbReference type="PANTHER" id="PTHR10513:SF35">
    <property type="entry name" value="DEOXYADENOSINE KINASE"/>
    <property type="match status" value="1"/>
</dbReference>
<evidence type="ECO:0000256" key="1">
    <source>
        <dbReference type="SAM" id="Coils"/>
    </source>
</evidence>
<sequence length="336" mass="40541">MTEDLITSLRSDYGSIVEIRYYWNREKCTFKFLRRIIYKGKGKPDQVKEISYENILEEQEQVAKRYEEKSNLEKEENLLYRFGIWGYFNTLEEILNDIKDDENNKLIMERKINAVKKIEKWILKKCQEKRKMIILEGGIGVGKTCIAEKLKEEFLKMGKTVKVLHETVDEWRDSLEEFYKNPLKYQYQLEMEIIKSRNKQLRSCNRISEIVIMDRTPLSSYFFMLLGNEPATFEDWIKYYKESIEMEKERNLLKLETAKIIKIEMTAEECLERIKQRGRHEEKNVSLEYLGKLNEIYKHDLINVYEVNIDQILFIENEKGKLNYTVCKIMEFIQER</sequence>
<organism evidence="3 4">
    <name type="scientific">Glomus cerebriforme</name>
    <dbReference type="NCBI Taxonomy" id="658196"/>
    <lineage>
        <taxon>Eukaryota</taxon>
        <taxon>Fungi</taxon>
        <taxon>Fungi incertae sedis</taxon>
        <taxon>Mucoromycota</taxon>
        <taxon>Glomeromycotina</taxon>
        <taxon>Glomeromycetes</taxon>
        <taxon>Glomerales</taxon>
        <taxon>Glomeraceae</taxon>
        <taxon>Glomus</taxon>
    </lineage>
</organism>
<dbReference type="GO" id="GO:0019136">
    <property type="term" value="F:deoxynucleoside kinase activity"/>
    <property type="evidence" value="ECO:0007669"/>
    <property type="project" value="TreeGrafter"/>
</dbReference>
<keyword evidence="1" id="KW-0175">Coiled coil</keyword>
<dbReference type="Pfam" id="PF01712">
    <property type="entry name" value="dNK"/>
    <property type="match status" value="1"/>
</dbReference>
<reference evidence="3 4" key="1">
    <citation type="submission" date="2018-06" db="EMBL/GenBank/DDBJ databases">
        <title>Comparative genomics reveals the genomic features of Rhizophagus irregularis, R. cerebriforme, R. diaphanum and Gigaspora rosea, and their symbiotic lifestyle signature.</title>
        <authorList>
            <person name="Morin E."/>
            <person name="San Clemente H."/>
            <person name="Chen E.C.H."/>
            <person name="De La Providencia I."/>
            <person name="Hainaut M."/>
            <person name="Kuo A."/>
            <person name="Kohler A."/>
            <person name="Murat C."/>
            <person name="Tang N."/>
            <person name="Roy S."/>
            <person name="Loubradou J."/>
            <person name="Henrissat B."/>
            <person name="Grigoriev I.V."/>
            <person name="Corradi N."/>
            <person name="Roux C."/>
            <person name="Martin F.M."/>
        </authorList>
    </citation>
    <scope>NUCLEOTIDE SEQUENCE [LARGE SCALE GENOMIC DNA]</scope>
    <source>
        <strain evidence="3 4">DAOM 227022</strain>
    </source>
</reference>
<name>A0A397TMQ8_9GLOM</name>
<dbReference type="OrthoDB" id="567086at2759"/>
<dbReference type="AlphaFoldDB" id="A0A397TMQ8"/>
<accession>A0A397TMQ8</accession>
<dbReference type="GO" id="GO:0016787">
    <property type="term" value="F:hydrolase activity"/>
    <property type="evidence" value="ECO:0007669"/>
    <property type="project" value="UniProtKB-KW"/>
</dbReference>